<feature type="transmembrane region" description="Helical" evidence="6">
    <location>
        <begin position="76"/>
        <end position="95"/>
    </location>
</feature>
<name>A0A852V2T7_9ACTN</name>
<gene>
    <name evidence="8" type="ORF">HDA43_003864</name>
</gene>
<dbReference type="SUPFAM" id="SSF103473">
    <property type="entry name" value="MFS general substrate transporter"/>
    <property type="match status" value="1"/>
</dbReference>
<dbReference type="InterPro" id="IPR020846">
    <property type="entry name" value="MFS_dom"/>
</dbReference>
<dbReference type="GO" id="GO:0022857">
    <property type="term" value="F:transmembrane transporter activity"/>
    <property type="evidence" value="ECO:0007669"/>
    <property type="project" value="InterPro"/>
</dbReference>
<dbReference type="GO" id="GO:0005886">
    <property type="term" value="C:plasma membrane"/>
    <property type="evidence" value="ECO:0007669"/>
    <property type="project" value="UniProtKB-SubCell"/>
</dbReference>
<dbReference type="Pfam" id="PF07690">
    <property type="entry name" value="MFS_1"/>
    <property type="match status" value="1"/>
</dbReference>
<dbReference type="CDD" id="cd17321">
    <property type="entry name" value="MFS_MMR_MDR_like"/>
    <property type="match status" value="1"/>
</dbReference>
<evidence type="ECO:0000259" key="7">
    <source>
        <dbReference type="PROSITE" id="PS50850"/>
    </source>
</evidence>
<proteinExistence type="predicted"/>
<feature type="domain" description="Major facilitator superfamily (MFS) profile" evidence="7">
    <location>
        <begin position="10"/>
        <end position="453"/>
    </location>
</feature>
<comment type="caution">
    <text evidence="8">The sequence shown here is derived from an EMBL/GenBank/DDBJ whole genome shotgun (WGS) entry which is preliminary data.</text>
</comment>
<dbReference type="PANTHER" id="PTHR42718">
    <property type="entry name" value="MAJOR FACILITATOR SUPERFAMILY MULTIDRUG TRANSPORTER MFSC"/>
    <property type="match status" value="1"/>
</dbReference>
<dbReference type="Proteomes" id="UP000576393">
    <property type="component" value="Unassembled WGS sequence"/>
</dbReference>
<feature type="transmembrane region" description="Helical" evidence="6">
    <location>
        <begin position="330"/>
        <end position="349"/>
    </location>
</feature>
<dbReference type="PANTHER" id="PTHR42718:SF42">
    <property type="entry name" value="EXPORT PROTEIN"/>
    <property type="match status" value="1"/>
</dbReference>
<feature type="transmembrane region" description="Helical" evidence="6">
    <location>
        <begin position="136"/>
        <end position="158"/>
    </location>
</feature>
<keyword evidence="2 6" id="KW-0812">Transmembrane</keyword>
<evidence type="ECO:0000313" key="8">
    <source>
        <dbReference type="EMBL" id="NYF41663.1"/>
    </source>
</evidence>
<feature type="transmembrane region" description="Helical" evidence="6">
    <location>
        <begin position="264"/>
        <end position="284"/>
    </location>
</feature>
<feature type="transmembrane region" description="Helical" evidence="6">
    <location>
        <begin position="430"/>
        <end position="448"/>
    </location>
</feature>
<evidence type="ECO:0000256" key="6">
    <source>
        <dbReference type="SAM" id="Phobius"/>
    </source>
</evidence>
<sequence length="477" mass="46969">MSGAVRRRLALTASVAGAAIVALDGTVLLAAQPSLRRELGADLAQAQWAGTAYLVAVAALLVLAGRLGDRHGHVRLLVIGTLGFGAASAAIAFAPTAGWLIALRAVQGVFAALLQPATLALLRLTYPGDRLARPVALRTAAIGVASAAGPVLGGFLVAHLGWRSVFVINIPLALATAALALAVRTPRAPRAAAERLDAGGAALIALALAVLTGTLSQAPGRGWSAAPTLLGLLTAAAAMVAFAAHERRAGHPIVPRAVARSTPVTASMAMLLVTAAGMFGALFSATFRMQDLLGLDALAGSLRALPLTVLMVVGAPVAGAALGRHGARRTAVTGVLLAASGIAALSFPLDGWTAGAGFAVLGAGFAAVMVTATGTVVGDAPAGYAGVVGGLKQTAGNIGTALGTAVAAGLMPAVATGTSAAAPGRAADPVMFTLAALTALAVLPAALLPASRPAARKTGHGARDDLGDHGDRTVSTR</sequence>
<comment type="subcellular location">
    <subcellularLocation>
        <location evidence="1">Cell membrane</location>
        <topology evidence="1">Multi-pass membrane protein</topology>
    </subcellularLocation>
</comment>
<feature type="transmembrane region" description="Helical" evidence="6">
    <location>
        <begin position="222"/>
        <end position="244"/>
    </location>
</feature>
<evidence type="ECO:0000313" key="9">
    <source>
        <dbReference type="Proteomes" id="UP000576393"/>
    </source>
</evidence>
<feature type="transmembrane region" description="Helical" evidence="6">
    <location>
        <begin position="46"/>
        <end position="64"/>
    </location>
</feature>
<feature type="region of interest" description="Disordered" evidence="5">
    <location>
        <begin position="453"/>
        <end position="477"/>
    </location>
</feature>
<evidence type="ECO:0000256" key="1">
    <source>
        <dbReference type="ARBA" id="ARBA00004651"/>
    </source>
</evidence>
<evidence type="ECO:0000256" key="3">
    <source>
        <dbReference type="ARBA" id="ARBA00022989"/>
    </source>
</evidence>
<feature type="compositionally biased region" description="Basic and acidic residues" evidence="5">
    <location>
        <begin position="461"/>
        <end position="477"/>
    </location>
</feature>
<feature type="transmembrane region" description="Helical" evidence="6">
    <location>
        <begin position="304"/>
        <end position="323"/>
    </location>
</feature>
<protein>
    <submittedName>
        <fullName evidence="8">EmrB/QacA subfamily drug resistance transporter</fullName>
    </submittedName>
</protein>
<keyword evidence="3 6" id="KW-1133">Transmembrane helix</keyword>
<dbReference type="Gene3D" id="1.20.1250.20">
    <property type="entry name" value="MFS general substrate transporter like domains"/>
    <property type="match status" value="1"/>
</dbReference>
<organism evidence="8 9">
    <name type="scientific">Streptosporangium sandarakinum</name>
    <dbReference type="NCBI Taxonomy" id="1260955"/>
    <lineage>
        <taxon>Bacteria</taxon>
        <taxon>Bacillati</taxon>
        <taxon>Actinomycetota</taxon>
        <taxon>Actinomycetes</taxon>
        <taxon>Streptosporangiales</taxon>
        <taxon>Streptosporangiaceae</taxon>
        <taxon>Streptosporangium</taxon>
    </lineage>
</organism>
<dbReference type="InterPro" id="IPR011701">
    <property type="entry name" value="MFS"/>
</dbReference>
<reference evidence="8 9" key="1">
    <citation type="submission" date="2020-07" db="EMBL/GenBank/DDBJ databases">
        <title>Sequencing the genomes of 1000 actinobacteria strains.</title>
        <authorList>
            <person name="Klenk H.-P."/>
        </authorList>
    </citation>
    <scope>NUCLEOTIDE SEQUENCE [LARGE SCALE GENOMIC DNA]</scope>
    <source>
        <strain evidence="8 9">DSM 45763</strain>
    </source>
</reference>
<feature type="transmembrane region" description="Helical" evidence="6">
    <location>
        <begin position="398"/>
        <end position="418"/>
    </location>
</feature>
<feature type="transmembrane region" description="Helical" evidence="6">
    <location>
        <begin position="164"/>
        <end position="184"/>
    </location>
</feature>
<dbReference type="InterPro" id="IPR036259">
    <property type="entry name" value="MFS_trans_sf"/>
</dbReference>
<accession>A0A852V2T7</accession>
<dbReference type="RefSeq" id="WP_179823612.1">
    <property type="nucleotide sequence ID" value="NZ_JACCCO010000002.1"/>
</dbReference>
<feature type="transmembrane region" description="Helical" evidence="6">
    <location>
        <begin position="101"/>
        <end position="124"/>
    </location>
</feature>
<dbReference type="PROSITE" id="PS50850">
    <property type="entry name" value="MFS"/>
    <property type="match status" value="1"/>
</dbReference>
<feature type="transmembrane region" description="Helical" evidence="6">
    <location>
        <begin position="196"/>
        <end position="216"/>
    </location>
</feature>
<evidence type="ECO:0000256" key="2">
    <source>
        <dbReference type="ARBA" id="ARBA00022692"/>
    </source>
</evidence>
<evidence type="ECO:0000256" key="4">
    <source>
        <dbReference type="ARBA" id="ARBA00023136"/>
    </source>
</evidence>
<feature type="transmembrane region" description="Helical" evidence="6">
    <location>
        <begin position="355"/>
        <end position="377"/>
    </location>
</feature>
<keyword evidence="4 6" id="KW-0472">Membrane</keyword>
<dbReference type="AlphaFoldDB" id="A0A852V2T7"/>
<keyword evidence="9" id="KW-1185">Reference proteome</keyword>
<dbReference type="Gene3D" id="1.20.1720.10">
    <property type="entry name" value="Multidrug resistance protein D"/>
    <property type="match status" value="1"/>
</dbReference>
<evidence type="ECO:0000256" key="5">
    <source>
        <dbReference type="SAM" id="MobiDB-lite"/>
    </source>
</evidence>
<dbReference type="EMBL" id="JACCCO010000002">
    <property type="protein sequence ID" value="NYF41663.1"/>
    <property type="molecule type" value="Genomic_DNA"/>
</dbReference>